<proteinExistence type="predicted"/>
<keyword evidence="2" id="KW-1185">Reference proteome</keyword>
<dbReference type="Proteomes" id="UP000482800">
    <property type="component" value="Unassembled WGS sequence"/>
</dbReference>
<evidence type="ECO:0000313" key="1">
    <source>
        <dbReference type="EMBL" id="GFJ84919.1"/>
    </source>
</evidence>
<reference evidence="1 2" key="2">
    <citation type="submission" date="2020-03" db="EMBL/GenBank/DDBJ databases">
        <authorList>
            <person name="Ichikawa N."/>
            <person name="Kimura A."/>
            <person name="Kitahashi Y."/>
            <person name="Uohara A."/>
        </authorList>
    </citation>
    <scope>NUCLEOTIDE SEQUENCE [LARGE SCALE GENOMIC DNA]</scope>
    <source>
        <strain evidence="1 2">NBRC 108639</strain>
    </source>
</reference>
<dbReference type="RefSeq" id="WP_173069720.1">
    <property type="nucleotide sequence ID" value="NZ_BAABGO010000035.1"/>
</dbReference>
<reference evidence="1 2" key="1">
    <citation type="submission" date="2020-03" db="EMBL/GenBank/DDBJ databases">
        <title>Whole genome shotgun sequence of Phytohabitans houttuyneae NBRC 108639.</title>
        <authorList>
            <person name="Komaki H."/>
            <person name="Tamura T."/>
        </authorList>
    </citation>
    <scope>NUCLEOTIDE SEQUENCE [LARGE SCALE GENOMIC DNA]</scope>
    <source>
        <strain evidence="1 2">NBRC 108639</strain>
    </source>
</reference>
<dbReference type="AlphaFoldDB" id="A0A6V8KRM0"/>
<dbReference type="EMBL" id="BLPF01000004">
    <property type="protein sequence ID" value="GFJ84919.1"/>
    <property type="molecule type" value="Genomic_DNA"/>
</dbReference>
<comment type="caution">
    <text evidence="1">The sequence shown here is derived from an EMBL/GenBank/DDBJ whole genome shotgun (WGS) entry which is preliminary data.</text>
</comment>
<gene>
    <name evidence="1" type="ORF">Phou_090990</name>
</gene>
<accession>A0A6V8KRM0</accession>
<sequence length="135" mass="15091">MDGDTDVMVLDTEEPLAVGSGADRWRWRKIDENVRPLPQGGAGRHRAGHGGWRSRKGTDSYRLTHGENVVCAVDLDRGSDTAWARFIFEFAVALAIIRYIRLMWVFDGILAIADKDLSDPGRPAPSPLTDRWSKN</sequence>
<name>A0A6V8KRM0_9ACTN</name>
<evidence type="ECO:0000313" key="2">
    <source>
        <dbReference type="Proteomes" id="UP000482800"/>
    </source>
</evidence>
<protein>
    <submittedName>
        <fullName evidence="1">Uncharacterized protein</fullName>
    </submittedName>
</protein>
<organism evidence="1 2">
    <name type="scientific">Phytohabitans houttuyneae</name>
    <dbReference type="NCBI Taxonomy" id="1076126"/>
    <lineage>
        <taxon>Bacteria</taxon>
        <taxon>Bacillati</taxon>
        <taxon>Actinomycetota</taxon>
        <taxon>Actinomycetes</taxon>
        <taxon>Micromonosporales</taxon>
        <taxon>Micromonosporaceae</taxon>
    </lineage>
</organism>